<accession>A0AAV8WFN9</accession>
<feature type="non-terminal residue" evidence="9">
    <location>
        <position position="1"/>
    </location>
</feature>
<keyword evidence="7" id="KW-0234">DNA repair</keyword>
<evidence type="ECO:0000313" key="9">
    <source>
        <dbReference type="EMBL" id="KAJ8925042.1"/>
    </source>
</evidence>
<comment type="caution">
    <text evidence="9">The sequence shown here is derived from an EMBL/GenBank/DDBJ whole genome shotgun (WGS) entry which is preliminary data.</text>
</comment>
<evidence type="ECO:0000256" key="7">
    <source>
        <dbReference type="ARBA" id="ARBA00023204"/>
    </source>
</evidence>
<dbReference type="EMBL" id="JANEYG010000002">
    <property type="protein sequence ID" value="KAJ8925042.1"/>
    <property type="molecule type" value="Genomic_DNA"/>
</dbReference>
<evidence type="ECO:0000313" key="10">
    <source>
        <dbReference type="Proteomes" id="UP001159042"/>
    </source>
</evidence>
<organism evidence="9 10">
    <name type="scientific">Exocentrus adspersus</name>
    <dbReference type="NCBI Taxonomy" id="1586481"/>
    <lineage>
        <taxon>Eukaryota</taxon>
        <taxon>Metazoa</taxon>
        <taxon>Ecdysozoa</taxon>
        <taxon>Arthropoda</taxon>
        <taxon>Hexapoda</taxon>
        <taxon>Insecta</taxon>
        <taxon>Pterygota</taxon>
        <taxon>Neoptera</taxon>
        <taxon>Endopterygota</taxon>
        <taxon>Coleoptera</taxon>
        <taxon>Polyphaga</taxon>
        <taxon>Cucujiformia</taxon>
        <taxon>Chrysomeloidea</taxon>
        <taxon>Cerambycidae</taxon>
        <taxon>Lamiinae</taxon>
        <taxon>Acanthocinini</taxon>
        <taxon>Exocentrus</taxon>
    </lineage>
</organism>
<dbReference type="EC" id="3.2.2.21" evidence="4"/>
<dbReference type="GO" id="GO:0003905">
    <property type="term" value="F:alkylbase DNA N-glycosylase activity"/>
    <property type="evidence" value="ECO:0007669"/>
    <property type="project" value="UniProtKB-EC"/>
</dbReference>
<reference evidence="9 10" key="1">
    <citation type="journal article" date="2023" name="Insect Mol. Biol.">
        <title>Genome sequencing provides insights into the evolution of gene families encoding plant cell wall-degrading enzymes in longhorned beetles.</title>
        <authorList>
            <person name="Shin N.R."/>
            <person name="Okamura Y."/>
            <person name="Kirsch R."/>
            <person name="Pauchet Y."/>
        </authorList>
    </citation>
    <scope>NUCLEOTIDE SEQUENCE [LARGE SCALE GENOMIC DNA]</scope>
    <source>
        <strain evidence="9">EAD_L_NR</strain>
    </source>
</reference>
<comment type="function">
    <text evidence="2">Hydrolysis of the deoxyribose N-glycosidic bond to excise 3-methyladenine, and 7-methylguanine from the damaged DNA polymer formed by alkylation lesions.</text>
</comment>
<dbReference type="SUPFAM" id="SSF50486">
    <property type="entry name" value="FMT C-terminal domain-like"/>
    <property type="match status" value="2"/>
</dbReference>
<keyword evidence="10" id="KW-1185">Reference proteome</keyword>
<dbReference type="Pfam" id="PF02245">
    <property type="entry name" value="Pur_DNA_glyco"/>
    <property type="match status" value="3"/>
</dbReference>
<dbReference type="InterPro" id="IPR036995">
    <property type="entry name" value="MPG_sf"/>
</dbReference>
<comment type="similarity">
    <text evidence="3">Belongs to the DNA glycosylase MPG family.</text>
</comment>
<evidence type="ECO:0000256" key="6">
    <source>
        <dbReference type="ARBA" id="ARBA00022801"/>
    </source>
</evidence>
<dbReference type="PANTHER" id="PTHR10429:SF0">
    <property type="entry name" value="DNA-3-METHYLADENINE GLYCOSYLASE"/>
    <property type="match status" value="1"/>
</dbReference>
<dbReference type="GO" id="GO:0006284">
    <property type="term" value="P:base-excision repair"/>
    <property type="evidence" value="ECO:0007669"/>
    <property type="project" value="InterPro"/>
</dbReference>
<keyword evidence="6" id="KW-0378">Hydrolase</keyword>
<evidence type="ECO:0000256" key="2">
    <source>
        <dbReference type="ARBA" id="ARBA00002421"/>
    </source>
</evidence>
<proteinExistence type="inferred from homology"/>
<evidence type="ECO:0000256" key="3">
    <source>
        <dbReference type="ARBA" id="ARBA00009232"/>
    </source>
</evidence>
<evidence type="ECO:0000256" key="4">
    <source>
        <dbReference type="ARBA" id="ARBA00012000"/>
    </source>
</evidence>
<dbReference type="AlphaFoldDB" id="A0AAV8WFN9"/>
<evidence type="ECO:0000256" key="8">
    <source>
        <dbReference type="ARBA" id="ARBA00033426"/>
    </source>
</evidence>
<dbReference type="Proteomes" id="UP001159042">
    <property type="component" value="Unassembled WGS sequence"/>
</dbReference>
<dbReference type="HAMAP" id="MF_00527">
    <property type="entry name" value="3MGH"/>
    <property type="match status" value="1"/>
</dbReference>
<evidence type="ECO:0000256" key="1">
    <source>
        <dbReference type="ARBA" id="ARBA00000086"/>
    </source>
</evidence>
<dbReference type="Gene3D" id="3.10.300.10">
    <property type="entry name" value="Methylpurine-DNA glycosylase (MPG)"/>
    <property type="match status" value="3"/>
</dbReference>
<dbReference type="InterPro" id="IPR011034">
    <property type="entry name" value="Formyl_transferase-like_C_sf"/>
</dbReference>
<dbReference type="InterPro" id="IPR003180">
    <property type="entry name" value="MPG"/>
</dbReference>
<sequence length="370" mass="41015">RTAANEPMYMPAGTAYVYMTYGMYHCFNISSEEPGAAVLLRALEPISGMETMQKFRAQKLKTNKNAIQPPKLCDGPSKLCISMNITKESMNKLDLTDLSNDTMWLEDDPDFDRDGMKIVCTSRIGIASAGVEWATKPLRFYILHNDSVSKRDKAAEEELDFDTAFMICMFCKQNRRLLKEDYDRPCQDLAVYLLGKILVRKLENGGILKGVIVETECYLGGDDKASHSYNGNAEPGAVALVRALQPVCGTSIMEGFRSRAGAKSKAANPRRGFTNSSLCNGPSKLCIAMDITKDNSNELDLGSSLNERLWIEKGAGLSVRGRILNTSRIGIGPSAEEWVNKPLRFYLLGNRSVSKRDKKAEEFATVTKVD</sequence>
<gene>
    <name evidence="9" type="ORF">NQ315_001213</name>
</gene>
<dbReference type="GO" id="GO:0003677">
    <property type="term" value="F:DNA binding"/>
    <property type="evidence" value="ECO:0007669"/>
    <property type="project" value="InterPro"/>
</dbReference>
<dbReference type="PANTHER" id="PTHR10429">
    <property type="entry name" value="DNA-3-METHYLADENINE GLYCOSYLASE"/>
    <property type="match status" value="1"/>
</dbReference>
<name>A0AAV8WFN9_9CUCU</name>
<evidence type="ECO:0000256" key="5">
    <source>
        <dbReference type="ARBA" id="ARBA00022763"/>
    </source>
</evidence>
<comment type="catalytic activity">
    <reaction evidence="1">
        <text>Hydrolysis of alkylated DNA, releasing 3-methyladenine, 3-methylguanine, 7-methylguanine and 7-methyladenine.</text>
        <dbReference type="EC" id="3.2.2.21"/>
    </reaction>
</comment>
<keyword evidence="5" id="KW-0227">DNA damage</keyword>
<protein>
    <recommendedName>
        <fullName evidence="4">DNA-3-methyladenine glycosylase II</fullName>
        <ecNumber evidence="4">3.2.2.21</ecNumber>
    </recommendedName>
    <alternativeName>
        <fullName evidence="8">3-methyladenine DNA glycosidase</fullName>
    </alternativeName>
</protein>
<dbReference type="CDD" id="cd00540">
    <property type="entry name" value="AAG"/>
    <property type="match status" value="1"/>
</dbReference>